<accession>A0A0S4TKG6</accession>
<reference evidence="7" key="2">
    <citation type="submission" date="2015-08" db="EMBL/GenBank/DDBJ databases">
        <authorList>
            <person name="Babu N.S."/>
            <person name="Beckwith C.J."/>
            <person name="Beseler K.G."/>
            <person name="Brison A."/>
            <person name="Carone J.V."/>
            <person name="Caskin T.P."/>
            <person name="Diamond M."/>
            <person name="Durham M.E."/>
            <person name="Foxe J.M."/>
            <person name="Go M."/>
            <person name="Henderson B.A."/>
            <person name="Jones I.B."/>
            <person name="McGettigan J.A."/>
            <person name="Micheletti S.J."/>
            <person name="Nasrallah M.E."/>
            <person name="Ortiz D."/>
            <person name="Piller C.R."/>
            <person name="Privatt S.R."/>
            <person name="Schneider S.L."/>
            <person name="Sharp S."/>
            <person name="Smith T.C."/>
            <person name="Stanton J.D."/>
            <person name="Ullery H.E."/>
            <person name="Wilson R.J."/>
            <person name="Serrano M.G."/>
            <person name="Buck G."/>
            <person name="Lee V."/>
            <person name="Wang Y."/>
            <person name="Carvalho R."/>
            <person name="Voegtly L."/>
            <person name="Shi R."/>
            <person name="Duckworth R."/>
            <person name="Johnson A."/>
            <person name="Loviza R."/>
            <person name="Walstead R."/>
            <person name="Shah Z."/>
            <person name="Kiflezghi M."/>
            <person name="Wade K."/>
            <person name="Ball S.L."/>
            <person name="Bradley K.W."/>
            <person name="Asai D.J."/>
            <person name="Bowman C.A."/>
            <person name="Russell D.A."/>
            <person name="Pope W.H."/>
            <person name="Jacobs-Sera D."/>
            <person name="Hendrix R.W."/>
            <person name="Hatfull G.F."/>
        </authorList>
    </citation>
    <scope>NUCLEOTIDE SEQUENCE [LARGE SCALE GENOMIC DNA]</scope>
</reference>
<dbReference type="Gene3D" id="3.10.450.80">
    <property type="match status" value="1"/>
</dbReference>
<dbReference type="GO" id="GO:0006412">
    <property type="term" value="P:translation"/>
    <property type="evidence" value="ECO:0007669"/>
    <property type="project" value="InterPro"/>
</dbReference>
<evidence type="ECO:0000313" key="7">
    <source>
        <dbReference type="EMBL" id="CUV07171.1"/>
    </source>
</evidence>
<organism evidence="7">
    <name type="scientific">Cryptosporidium hominis</name>
    <dbReference type="NCBI Taxonomy" id="237895"/>
    <lineage>
        <taxon>Eukaryota</taxon>
        <taxon>Sar</taxon>
        <taxon>Alveolata</taxon>
        <taxon>Apicomplexa</taxon>
        <taxon>Conoidasida</taxon>
        <taxon>Coccidia</taxon>
        <taxon>Eucoccidiorida</taxon>
        <taxon>Eimeriorina</taxon>
        <taxon>Cryptosporidiidae</taxon>
        <taxon>Cryptosporidium</taxon>
    </lineage>
</organism>
<dbReference type="InterPro" id="IPR011332">
    <property type="entry name" value="Ribosomal_zn-bd"/>
</dbReference>
<protein>
    <submittedName>
        <fullName evidence="8">Zinc-binding ribosomal protein L44</fullName>
    </submittedName>
</protein>
<dbReference type="EMBL" id="JTAI01000004">
    <property type="protein sequence ID" value="PPS94720.1"/>
    <property type="molecule type" value="Genomic_DNA"/>
</dbReference>
<feature type="region of interest" description="Disordered" evidence="5">
    <location>
        <begin position="79"/>
        <end position="129"/>
    </location>
</feature>
<dbReference type="Proteomes" id="UP001429100">
    <property type="component" value="Unassembled WGS sequence"/>
</dbReference>
<dbReference type="PROSITE" id="PS01172">
    <property type="entry name" value="RIBOSOMAL_L44E"/>
    <property type="match status" value="1"/>
</dbReference>
<evidence type="ECO:0000256" key="3">
    <source>
        <dbReference type="ARBA" id="ARBA00023274"/>
    </source>
</evidence>
<dbReference type="GO" id="GO:0003735">
    <property type="term" value="F:structural constituent of ribosome"/>
    <property type="evidence" value="ECO:0007669"/>
    <property type="project" value="InterPro"/>
</dbReference>
<dbReference type="VEuPathDB" id="CryptoDB:ChTU502y2012_407g0940"/>
<dbReference type="EMBL" id="LN877953">
    <property type="protein sequence ID" value="CUV07171.1"/>
    <property type="molecule type" value="Genomic_DNA"/>
</dbReference>
<feature type="compositionally biased region" description="Basic and acidic residues" evidence="5">
    <location>
        <begin position="96"/>
        <end position="113"/>
    </location>
</feature>
<dbReference type="GO" id="GO:0005840">
    <property type="term" value="C:ribosome"/>
    <property type="evidence" value="ECO:0007669"/>
    <property type="project" value="UniProtKB-KW"/>
</dbReference>
<comment type="similarity">
    <text evidence="1 4">Belongs to the eukaryotic ribosomal protein eL42 family.</text>
</comment>
<dbReference type="VEuPathDB" id="CryptoDB:GY17_00001982"/>
<keyword evidence="9" id="KW-1185">Reference proteome</keyword>
<reference evidence="8 9" key="3">
    <citation type="submission" date="2017-10" db="EMBL/GenBank/DDBJ databases">
        <title>Consistent, comparative and evidence-based genome annotation and re-annotation for the closely-related species, Cryptosporidium parvum, C. hominis and C. tyzzeri.</title>
        <authorList>
            <person name="Baptista R.P."/>
            <person name="Li Y."/>
            <person name="Sateriale A."/>
            <person name="Striepen B."/>
            <person name="Kissinger J.C."/>
        </authorList>
    </citation>
    <scope>NUCLEOTIDE SEQUENCE [LARGE SCALE GENOMIC DNA]</scope>
    <source>
        <strain evidence="8">30976</strain>
    </source>
</reference>
<dbReference type="SUPFAM" id="SSF57829">
    <property type="entry name" value="Zn-binding ribosomal proteins"/>
    <property type="match status" value="1"/>
</dbReference>
<dbReference type="PANTHER" id="PTHR10369">
    <property type="entry name" value="60S RIBOSOMAL PROTEIN L36A/L44"/>
    <property type="match status" value="1"/>
</dbReference>
<dbReference type="Proteomes" id="UP000199752">
    <property type="component" value="Chromosome 7"/>
</dbReference>
<dbReference type="Pfam" id="PF00935">
    <property type="entry name" value="Ribosomal_L44"/>
    <property type="match status" value="1"/>
</dbReference>
<dbReference type="InterPro" id="IPR053708">
    <property type="entry name" value="Ribosomal_LSU_eL42"/>
</dbReference>
<evidence type="ECO:0000313" key="9">
    <source>
        <dbReference type="Proteomes" id="UP001429100"/>
    </source>
</evidence>
<feature type="compositionally biased region" description="Basic residues" evidence="5">
    <location>
        <begin position="86"/>
        <end position="95"/>
    </location>
</feature>
<evidence type="ECO:0000256" key="6">
    <source>
        <dbReference type="SAM" id="SignalP"/>
    </source>
</evidence>
<gene>
    <name evidence="7" type="ORF">CHUDEA7_1870</name>
    <name evidence="8" type="ORF">GY17_00001982</name>
</gene>
<name>A0A0S4TKG6_CRYHO</name>
<dbReference type="InterPro" id="IPR000552">
    <property type="entry name" value="Ribosomal_eL44"/>
</dbReference>
<evidence type="ECO:0000256" key="4">
    <source>
        <dbReference type="RuleBase" id="RU000666"/>
    </source>
</evidence>
<evidence type="ECO:0000256" key="5">
    <source>
        <dbReference type="SAM" id="MobiDB-lite"/>
    </source>
</evidence>
<keyword evidence="2 4" id="KW-0689">Ribosomal protein</keyword>
<dbReference type="AlphaFoldDB" id="A0A0S4TKG6"/>
<sequence>MVFSTTHIKLLILYFFFPSRYPQNETRSQKNKNVRRPSTFIQRQHIWTNSVRGNFSRRSKLKNQGSKVNIPKLRNTFCKGSDCRKHTPHKVSQYKRGKESPRAQGRRRYDQKQKGYGGQTKPKLRKTAKTTKKIVLRLECTKCKQRRFLAIKRCKHFQLGGDKKRKGGPVY</sequence>
<feature type="chain" id="PRO_5006627871" evidence="6">
    <location>
        <begin position="23"/>
        <end position="171"/>
    </location>
</feature>
<dbReference type="FunFam" id="3.10.450.80:FF:000001">
    <property type="entry name" value="60S ribosomal protein L44"/>
    <property type="match status" value="1"/>
</dbReference>
<feature type="signal peptide" evidence="6">
    <location>
        <begin position="1"/>
        <end position="22"/>
    </location>
</feature>
<dbReference type="GO" id="GO:1990904">
    <property type="term" value="C:ribonucleoprotein complex"/>
    <property type="evidence" value="ECO:0007669"/>
    <property type="project" value="UniProtKB-KW"/>
</dbReference>
<evidence type="ECO:0000256" key="1">
    <source>
        <dbReference type="ARBA" id="ARBA00009364"/>
    </source>
</evidence>
<keyword evidence="3 4" id="KW-0687">Ribonucleoprotein</keyword>
<evidence type="ECO:0000256" key="2">
    <source>
        <dbReference type="ARBA" id="ARBA00022980"/>
    </source>
</evidence>
<keyword evidence="6" id="KW-0732">Signal</keyword>
<dbReference type="VEuPathDB" id="CryptoDB:CHUDEA7_1870"/>
<proteinExistence type="inferred from homology"/>
<evidence type="ECO:0000313" key="8">
    <source>
        <dbReference type="EMBL" id="PPS94720.1"/>
    </source>
</evidence>
<reference evidence="8 9" key="1">
    <citation type="submission" date="2014-11" db="EMBL/GenBank/DDBJ databases">
        <title>Comparative genomic analysis of Cryptosporidium hominis reveals occurrence of genetic recombination in virulent subtypes.</title>
        <authorList>
            <person name="Guo Y."/>
            <person name="Tang K."/>
            <person name="Frace M."/>
            <person name="Li N."/>
            <person name="Roellig D.M."/>
            <person name="Sammons S."/>
            <person name="Knipe K."/>
            <person name="Rowe L."/>
            <person name="Feng Y."/>
            <person name="Xiao L."/>
        </authorList>
    </citation>
    <scope>NUCLEOTIDE SEQUENCE [LARGE SCALE GENOMIC DNA]</scope>
    <source>
        <strain evidence="8">30976</strain>
    </source>
</reference>